<name>A0ABV0G7C2_9BURK</name>
<dbReference type="PROSITE" id="PS51857">
    <property type="entry name" value="CSD_2"/>
    <property type="match status" value="1"/>
</dbReference>
<evidence type="ECO:0000256" key="1">
    <source>
        <dbReference type="SAM" id="Phobius"/>
    </source>
</evidence>
<dbReference type="SUPFAM" id="SSF50249">
    <property type="entry name" value="Nucleic acid-binding proteins"/>
    <property type="match status" value="1"/>
</dbReference>
<protein>
    <recommendedName>
        <fullName evidence="2">CSD domain-containing protein</fullName>
    </recommendedName>
</protein>
<feature type="domain" description="CSD" evidence="2">
    <location>
        <begin position="2"/>
        <end position="67"/>
    </location>
</feature>
<keyword evidence="1" id="KW-1133">Transmembrane helix</keyword>
<keyword evidence="4" id="KW-1185">Reference proteome</keyword>
<evidence type="ECO:0000313" key="4">
    <source>
        <dbReference type="Proteomes" id="UP001495147"/>
    </source>
</evidence>
<evidence type="ECO:0000313" key="3">
    <source>
        <dbReference type="EMBL" id="MEO3693629.1"/>
    </source>
</evidence>
<sequence>MRFEGELVAWNPDTAFGTIRPAGGGEEVRVSQVAFPMDGDIPHLGEKLSFEIVTGRDGRKVAAQVRRLPPPKRDSAFIPLRETKGRRRPRRPRTMWMLVGALLVLGVLGMAQWKASHSKDLAGMSAAPTARR</sequence>
<dbReference type="InterPro" id="IPR002059">
    <property type="entry name" value="CSP_DNA-bd"/>
</dbReference>
<gene>
    <name evidence="3" type="ORF">ABDJ85_19320</name>
</gene>
<proteinExistence type="predicted"/>
<keyword evidence="1" id="KW-0812">Transmembrane</keyword>
<comment type="caution">
    <text evidence="3">The sequence shown here is derived from an EMBL/GenBank/DDBJ whole genome shotgun (WGS) entry which is preliminary data.</text>
</comment>
<dbReference type="RefSeq" id="WP_347706443.1">
    <property type="nucleotide sequence ID" value="NZ_JBDPZD010000009.1"/>
</dbReference>
<dbReference type="Gene3D" id="2.40.50.140">
    <property type="entry name" value="Nucleic acid-binding proteins"/>
    <property type="match status" value="1"/>
</dbReference>
<feature type="transmembrane region" description="Helical" evidence="1">
    <location>
        <begin position="94"/>
        <end position="113"/>
    </location>
</feature>
<accession>A0ABV0G7C2</accession>
<dbReference type="EMBL" id="JBDPZD010000009">
    <property type="protein sequence ID" value="MEO3693629.1"/>
    <property type="molecule type" value="Genomic_DNA"/>
</dbReference>
<reference evidence="3 4" key="1">
    <citation type="submission" date="2024-05" db="EMBL/GenBank/DDBJ databases">
        <title>Roseateles sp. DJS-2-20 16S ribosomal RNA gene Genome sequencing and assembly.</title>
        <authorList>
            <person name="Woo H."/>
        </authorList>
    </citation>
    <scope>NUCLEOTIDE SEQUENCE [LARGE SCALE GENOMIC DNA]</scope>
    <source>
        <strain evidence="3 4">DJS-2-20</strain>
    </source>
</reference>
<dbReference type="InterPro" id="IPR012340">
    <property type="entry name" value="NA-bd_OB-fold"/>
</dbReference>
<keyword evidence="1" id="KW-0472">Membrane</keyword>
<organism evidence="3 4">
    <name type="scientific">Roseateles paludis</name>
    <dbReference type="NCBI Taxonomy" id="3145238"/>
    <lineage>
        <taxon>Bacteria</taxon>
        <taxon>Pseudomonadati</taxon>
        <taxon>Pseudomonadota</taxon>
        <taxon>Betaproteobacteria</taxon>
        <taxon>Burkholderiales</taxon>
        <taxon>Sphaerotilaceae</taxon>
        <taxon>Roseateles</taxon>
    </lineage>
</organism>
<dbReference type="Proteomes" id="UP001495147">
    <property type="component" value="Unassembled WGS sequence"/>
</dbReference>
<evidence type="ECO:0000259" key="2">
    <source>
        <dbReference type="PROSITE" id="PS51857"/>
    </source>
</evidence>